<dbReference type="RefSeq" id="WP_185005075.1">
    <property type="nucleotide sequence ID" value="NZ_BAAAUI010000073.1"/>
</dbReference>
<keyword evidence="3" id="KW-1185">Reference proteome</keyword>
<dbReference type="CDD" id="cd04301">
    <property type="entry name" value="NAT_SF"/>
    <property type="match status" value="1"/>
</dbReference>
<dbReference type="GO" id="GO:0016747">
    <property type="term" value="F:acyltransferase activity, transferring groups other than amino-acyl groups"/>
    <property type="evidence" value="ECO:0007669"/>
    <property type="project" value="InterPro"/>
</dbReference>
<dbReference type="SUPFAM" id="SSF55729">
    <property type="entry name" value="Acyl-CoA N-acyltransferases (Nat)"/>
    <property type="match status" value="1"/>
</dbReference>
<evidence type="ECO:0000313" key="3">
    <source>
        <dbReference type="Proteomes" id="UP000533598"/>
    </source>
</evidence>
<protein>
    <submittedName>
        <fullName evidence="2">Ribosomal protein S18 acetylase RimI-like enzyme</fullName>
    </submittedName>
</protein>
<dbReference type="Gene3D" id="3.40.630.30">
    <property type="match status" value="1"/>
</dbReference>
<dbReference type="EMBL" id="JACHMH010000001">
    <property type="protein sequence ID" value="MBB4679314.1"/>
    <property type="molecule type" value="Genomic_DNA"/>
</dbReference>
<evidence type="ECO:0000259" key="1">
    <source>
        <dbReference type="PROSITE" id="PS51186"/>
    </source>
</evidence>
<dbReference type="AlphaFoldDB" id="A0A7W7FXT6"/>
<keyword evidence="2" id="KW-0689">Ribosomal protein</keyword>
<proteinExistence type="predicted"/>
<comment type="caution">
    <text evidence="2">The sequence shown here is derived from an EMBL/GenBank/DDBJ whole genome shotgun (WGS) entry which is preliminary data.</text>
</comment>
<sequence length="374" mass="41435">MFEPASVDDIDELLRLYRKVYGRAYALPLGTDPQVMAAEITSDRTSWLVARDNGDLVASIVGNVEPADRLGKMQGLVVHPEHRGGGLAQQAVSSLAELILSDGRADSVYGTARTTSTAPQRVCLRSGFKALGIFPNLRKAARHETMVLLARHQDGVLEQRHPVERVPASLGPLLDAVEQVVGLPTRPELVPDVEVPVRRGESAPEVELISAPRFVLRRYNEQLTNADRRFYPFHTPNVLLAAADGSYEVFAHLSGNDGYCTLIGANPDAMAVARHLDLLIEQLNDYGAFYIETLVPLHAFDELGQLLAHGFLPAAAYPAMRRDGELFRDYVVMARTMQPLDFRGLAIDAAFQPFTEQYIEAWKQMYLNTRGVFR</sequence>
<name>A0A7W7FXT6_9PSEU</name>
<keyword evidence="2" id="KW-0687">Ribonucleoprotein</keyword>
<dbReference type="PROSITE" id="PS51186">
    <property type="entry name" value="GNAT"/>
    <property type="match status" value="1"/>
</dbReference>
<dbReference type="Proteomes" id="UP000533598">
    <property type="component" value="Unassembled WGS sequence"/>
</dbReference>
<organism evidence="2 3">
    <name type="scientific">Crossiella cryophila</name>
    <dbReference type="NCBI Taxonomy" id="43355"/>
    <lineage>
        <taxon>Bacteria</taxon>
        <taxon>Bacillati</taxon>
        <taxon>Actinomycetota</taxon>
        <taxon>Actinomycetes</taxon>
        <taxon>Pseudonocardiales</taxon>
        <taxon>Pseudonocardiaceae</taxon>
        <taxon>Crossiella</taxon>
    </lineage>
</organism>
<dbReference type="InterPro" id="IPR000182">
    <property type="entry name" value="GNAT_dom"/>
</dbReference>
<evidence type="ECO:0000313" key="2">
    <source>
        <dbReference type="EMBL" id="MBB4679314.1"/>
    </source>
</evidence>
<accession>A0A7W7FXT6</accession>
<dbReference type="GO" id="GO:0005840">
    <property type="term" value="C:ribosome"/>
    <property type="evidence" value="ECO:0007669"/>
    <property type="project" value="UniProtKB-KW"/>
</dbReference>
<dbReference type="InterPro" id="IPR016181">
    <property type="entry name" value="Acyl_CoA_acyltransferase"/>
</dbReference>
<gene>
    <name evidence="2" type="ORF">HNR67_005432</name>
</gene>
<dbReference type="Pfam" id="PF00583">
    <property type="entry name" value="Acetyltransf_1"/>
    <property type="match status" value="1"/>
</dbReference>
<feature type="domain" description="N-acetyltransferase" evidence="1">
    <location>
        <begin position="1"/>
        <end position="151"/>
    </location>
</feature>
<reference evidence="2 3" key="1">
    <citation type="submission" date="2020-08" db="EMBL/GenBank/DDBJ databases">
        <title>Sequencing the genomes of 1000 actinobacteria strains.</title>
        <authorList>
            <person name="Klenk H.-P."/>
        </authorList>
    </citation>
    <scope>NUCLEOTIDE SEQUENCE [LARGE SCALE GENOMIC DNA]</scope>
    <source>
        <strain evidence="2 3">DSM 44230</strain>
    </source>
</reference>